<organism evidence="2 3">
    <name type="scientific">Pocillopora meandrina</name>
    <dbReference type="NCBI Taxonomy" id="46732"/>
    <lineage>
        <taxon>Eukaryota</taxon>
        <taxon>Metazoa</taxon>
        <taxon>Cnidaria</taxon>
        <taxon>Anthozoa</taxon>
        <taxon>Hexacorallia</taxon>
        <taxon>Scleractinia</taxon>
        <taxon>Astrocoeniina</taxon>
        <taxon>Pocilloporidae</taxon>
        <taxon>Pocillopora</taxon>
    </lineage>
</organism>
<name>A0AAU9XFB6_9CNID</name>
<evidence type="ECO:0000313" key="2">
    <source>
        <dbReference type="EMBL" id="CAH3146866.1"/>
    </source>
</evidence>
<gene>
    <name evidence="2" type="ORF">PMEA_00023124</name>
</gene>
<proteinExistence type="predicted"/>
<comment type="caution">
    <text evidence="2">The sequence shown here is derived from an EMBL/GenBank/DDBJ whole genome shotgun (WGS) entry which is preliminary data.</text>
</comment>
<dbReference type="Proteomes" id="UP001159428">
    <property type="component" value="Unassembled WGS sequence"/>
</dbReference>
<dbReference type="AlphaFoldDB" id="A0AAU9XFB6"/>
<sequence length="102" mass="11972">DYKPVIDVVEPTELVTDERKYVTRQTVPLSYQQYGQALMFVPVIAGNPKHRPYPRSLKNENTRSRDNINTIRQEAPLINRKRTLCQDFRQNLEGYVINSTTY</sequence>
<feature type="region of interest" description="Disordered" evidence="1">
    <location>
        <begin position="50"/>
        <end position="69"/>
    </location>
</feature>
<feature type="non-terminal residue" evidence="2">
    <location>
        <position position="1"/>
    </location>
</feature>
<reference evidence="2 3" key="1">
    <citation type="submission" date="2022-05" db="EMBL/GenBank/DDBJ databases">
        <authorList>
            <consortium name="Genoscope - CEA"/>
            <person name="William W."/>
        </authorList>
    </citation>
    <scope>NUCLEOTIDE SEQUENCE [LARGE SCALE GENOMIC DNA]</scope>
</reference>
<accession>A0AAU9XFB6</accession>
<evidence type="ECO:0000256" key="1">
    <source>
        <dbReference type="SAM" id="MobiDB-lite"/>
    </source>
</evidence>
<protein>
    <submittedName>
        <fullName evidence="2">Uncharacterized protein</fullName>
    </submittedName>
</protein>
<evidence type="ECO:0000313" key="3">
    <source>
        <dbReference type="Proteomes" id="UP001159428"/>
    </source>
</evidence>
<feature type="compositionally biased region" description="Basic and acidic residues" evidence="1">
    <location>
        <begin position="57"/>
        <end position="66"/>
    </location>
</feature>
<keyword evidence="3" id="KW-1185">Reference proteome</keyword>
<dbReference type="EMBL" id="CALNXJ010000042">
    <property type="protein sequence ID" value="CAH3146866.1"/>
    <property type="molecule type" value="Genomic_DNA"/>
</dbReference>